<evidence type="ECO:0000313" key="3">
    <source>
        <dbReference type="EMBL" id="OUZ37592.1"/>
    </source>
</evidence>
<gene>
    <name evidence="3" type="ORF">CBM15_17460</name>
</gene>
<reference evidence="3 4" key="1">
    <citation type="journal article" date="2017" name="Int. J. Syst. Evol. Microbiol.">
        <title>Solibacillus kalamii sp. nov., isolated from a high-efficiency particulate arrestance filter system used in the International Space Station.</title>
        <authorList>
            <person name="Checinska Sielaff A."/>
            <person name="Kumar R.M."/>
            <person name="Pal D."/>
            <person name="Mayilraj S."/>
            <person name="Venkateswaran K."/>
        </authorList>
    </citation>
    <scope>NUCLEOTIDE SEQUENCE [LARGE SCALE GENOMIC DNA]</scope>
    <source>
        <strain evidence="3 4">ISSFR-015</strain>
    </source>
</reference>
<keyword evidence="4" id="KW-1185">Reference proteome</keyword>
<evidence type="ECO:0000313" key="4">
    <source>
        <dbReference type="Proteomes" id="UP000196594"/>
    </source>
</evidence>
<accession>A0ABX3ZDU2</accession>
<evidence type="ECO:0000256" key="1">
    <source>
        <dbReference type="ARBA" id="ARBA00022801"/>
    </source>
</evidence>
<name>A0ABX3ZDU2_9BACL</name>
<dbReference type="GO" id="GO:0016787">
    <property type="term" value="F:hydrolase activity"/>
    <property type="evidence" value="ECO:0007669"/>
    <property type="project" value="UniProtKB-KW"/>
</dbReference>
<dbReference type="Pfam" id="PF00326">
    <property type="entry name" value="Peptidase_S9"/>
    <property type="match status" value="1"/>
</dbReference>
<dbReference type="InterPro" id="IPR029058">
    <property type="entry name" value="AB_hydrolase_fold"/>
</dbReference>
<keyword evidence="1 3" id="KW-0378">Hydrolase</keyword>
<dbReference type="EMBL" id="NHNT01000015">
    <property type="protein sequence ID" value="OUZ37592.1"/>
    <property type="molecule type" value="Genomic_DNA"/>
</dbReference>
<comment type="caution">
    <text evidence="3">The sequence shown here is derived from an EMBL/GenBank/DDBJ whole genome shotgun (WGS) entry which is preliminary data.</text>
</comment>
<dbReference type="PANTHER" id="PTHR22946:SF9">
    <property type="entry name" value="POLYKETIDE TRANSFERASE AF380"/>
    <property type="match status" value="1"/>
</dbReference>
<dbReference type="InterPro" id="IPR001375">
    <property type="entry name" value="Peptidase_S9_cat"/>
</dbReference>
<sequence>MNDNGKIFSIRNYPSPNPHIRLDEITYWSQGLRVKGLLARPKAAGTYEALLYLRGGLQSIGMVRPARIAQFAMQGFVVFAPYYRGNRGGEGKDEFAGDDRYDAINGIEVLKQFIQVDKVNLYGFSRGGLMVLWTAILRDDIKSLVTWAGVSDATATYWERVDMRRGLKRIVGGTPNKVPENYDDRTPLLEIEKLQTPVLIIHGTEDQHVDIEHAYKLEQYLKKEGKSVETWFSSGLKHHYPPNLNRDTVKNLCDWMKRQESKKSEQN</sequence>
<dbReference type="RefSeq" id="WP_087618462.1">
    <property type="nucleotide sequence ID" value="NZ_JAFBEY010000012.1"/>
</dbReference>
<proteinExistence type="predicted"/>
<feature type="domain" description="Peptidase S9 prolyl oligopeptidase catalytic" evidence="2">
    <location>
        <begin position="67"/>
        <end position="259"/>
    </location>
</feature>
<dbReference type="PANTHER" id="PTHR22946">
    <property type="entry name" value="DIENELACTONE HYDROLASE DOMAIN-CONTAINING PROTEIN-RELATED"/>
    <property type="match status" value="1"/>
</dbReference>
<dbReference type="Gene3D" id="3.40.50.1820">
    <property type="entry name" value="alpha/beta hydrolase"/>
    <property type="match status" value="1"/>
</dbReference>
<evidence type="ECO:0000259" key="2">
    <source>
        <dbReference type="Pfam" id="PF00326"/>
    </source>
</evidence>
<organism evidence="3 4">
    <name type="scientific">Solibacillus kalamii</name>
    <dbReference type="NCBI Taxonomy" id="1748298"/>
    <lineage>
        <taxon>Bacteria</taxon>
        <taxon>Bacillati</taxon>
        <taxon>Bacillota</taxon>
        <taxon>Bacilli</taxon>
        <taxon>Bacillales</taxon>
        <taxon>Caryophanaceae</taxon>
        <taxon>Solibacillus</taxon>
    </lineage>
</organism>
<protein>
    <submittedName>
        <fullName evidence="3">Alpha/beta hydrolase</fullName>
    </submittedName>
</protein>
<dbReference type="SUPFAM" id="SSF53474">
    <property type="entry name" value="alpha/beta-Hydrolases"/>
    <property type="match status" value="1"/>
</dbReference>
<dbReference type="InterPro" id="IPR050261">
    <property type="entry name" value="FrsA_esterase"/>
</dbReference>
<dbReference type="Proteomes" id="UP000196594">
    <property type="component" value="Unassembled WGS sequence"/>
</dbReference>